<keyword evidence="2" id="KW-0238">DNA-binding</keyword>
<evidence type="ECO:0000313" key="7">
    <source>
        <dbReference type="Proteomes" id="UP001161406"/>
    </source>
</evidence>
<dbReference type="InterPro" id="IPR050204">
    <property type="entry name" value="AraC_XylS_family_regulators"/>
</dbReference>
<evidence type="ECO:0000256" key="3">
    <source>
        <dbReference type="ARBA" id="ARBA00023159"/>
    </source>
</evidence>
<dbReference type="SMART" id="SM00342">
    <property type="entry name" value="HTH_ARAC"/>
    <property type="match status" value="1"/>
</dbReference>
<dbReference type="InterPro" id="IPR018062">
    <property type="entry name" value="HTH_AraC-typ_CS"/>
</dbReference>
<evidence type="ECO:0000259" key="5">
    <source>
        <dbReference type="PROSITE" id="PS01124"/>
    </source>
</evidence>
<dbReference type="Proteomes" id="UP001161406">
    <property type="component" value="Unassembled WGS sequence"/>
</dbReference>
<dbReference type="SUPFAM" id="SSF51215">
    <property type="entry name" value="Regulatory protein AraC"/>
    <property type="match status" value="1"/>
</dbReference>
<keyword evidence="3" id="KW-0010">Activator</keyword>
<comment type="caution">
    <text evidence="6">The sequence shown here is derived from an EMBL/GenBank/DDBJ whole genome shotgun (WGS) entry which is preliminary data.</text>
</comment>
<evidence type="ECO:0000313" key="6">
    <source>
        <dbReference type="EMBL" id="GLQ09552.1"/>
    </source>
</evidence>
<dbReference type="PANTHER" id="PTHR46796:SF7">
    <property type="entry name" value="ARAC FAMILY TRANSCRIPTIONAL REGULATOR"/>
    <property type="match status" value="1"/>
</dbReference>
<keyword evidence="4" id="KW-0804">Transcription</keyword>
<dbReference type="InterPro" id="IPR018060">
    <property type="entry name" value="HTH_AraC"/>
</dbReference>
<gene>
    <name evidence="6" type="ORF">GCM10007913_14840</name>
</gene>
<dbReference type="InterPro" id="IPR032783">
    <property type="entry name" value="AraC_lig"/>
</dbReference>
<evidence type="ECO:0000256" key="4">
    <source>
        <dbReference type="ARBA" id="ARBA00023163"/>
    </source>
</evidence>
<dbReference type="PANTHER" id="PTHR46796">
    <property type="entry name" value="HTH-TYPE TRANSCRIPTIONAL ACTIVATOR RHAS-RELATED"/>
    <property type="match status" value="1"/>
</dbReference>
<reference evidence="6" key="2">
    <citation type="submission" date="2023-01" db="EMBL/GenBank/DDBJ databases">
        <title>Draft genome sequence of Devosia yakushimensis strain NBRC 103855.</title>
        <authorList>
            <person name="Sun Q."/>
            <person name="Mori K."/>
        </authorList>
    </citation>
    <scope>NUCLEOTIDE SEQUENCE</scope>
    <source>
        <strain evidence="6">NBRC 103855</strain>
    </source>
</reference>
<organism evidence="6 7">
    <name type="scientific">Devosia yakushimensis</name>
    <dbReference type="NCBI Taxonomy" id="470028"/>
    <lineage>
        <taxon>Bacteria</taxon>
        <taxon>Pseudomonadati</taxon>
        <taxon>Pseudomonadota</taxon>
        <taxon>Alphaproteobacteria</taxon>
        <taxon>Hyphomicrobiales</taxon>
        <taxon>Devosiaceae</taxon>
        <taxon>Devosia</taxon>
    </lineage>
</organism>
<name>A0ABQ5UDW0_9HYPH</name>
<keyword evidence="1" id="KW-0805">Transcription regulation</keyword>
<proteinExistence type="predicted"/>
<dbReference type="Gene3D" id="1.10.10.60">
    <property type="entry name" value="Homeodomain-like"/>
    <property type="match status" value="2"/>
</dbReference>
<keyword evidence="7" id="KW-1185">Reference proteome</keyword>
<dbReference type="EMBL" id="BSNG01000001">
    <property type="protein sequence ID" value="GLQ09552.1"/>
    <property type="molecule type" value="Genomic_DNA"/>
</dbReference>
<reference evidence="6" key="1">
    <citation type="journal article" date="2014" name="Int. J. Syst. Evol. Microbiol.">
        <title>Complete genome of a new Firmicutes species belonging to the dominant human colonic microbiota ('Ruminococcus bicirculans') reveals two chromosomes and a selective capacity to utilize plant glucans.</title>
        <authorList>
            <consortium name="NISC Comparative Sequencing Program"/>
            <person name="Wegmann U."/>
            <person name="Louis P."/>
            <person name="Goesmann A."/>
            <person name="Henrissat B."/>
            <person name="Duncan S.H."/>
            <person name="Flint H.J."/>
        </authorList>
    </citation>
    <scope>NUCLEOTIDE SEQUENCE</scope>
    <source>
        <strain evidence="6">NBRC 103855</strain>
    </source>
</reference>
<evidence type="ECO:0000256" key="1">
    <source>
        <dbReference type="ARBA" id="ARBA00023015"/>
    </source>
</evidence>
<dbReference type="InterPro" id="IPR037923">
    <property type="entry name" value="HTH-like"/>
</dbReference>
<dbReference type="PROSITE" id="PS01124">
    <property type="entry name" value="HTH_ARAC_FAMILY_2"/>
    <property type="match status" value="1"/>
</dbReference>
<protein>
    <submittedName>
        <fullName evidence="6">AraC family transcriptional regulator</fullName>
    </submittedName>
</protein>
<accession>A0ABQ5UDW0</accession>
<evidence type="ECO:0000256" key="2">
    <source>
        <dbReference type="ARBA" id="ARBA00023125"/>
    </source>
</evidence>
<dbReference type="Pfam" id="PF12852">
    <property type="entry name" value="Cupin_6"/>
    <property type="match status" value="1"/>
</dbReference>
<dbReference type="Pfam" id="PF12833">
    <property type="entry name" value="HTH_18"/>
    <property type="match status" value="1"/>
</dbReference>
<dbReference type="InterPro" id="IPR009057">
    <property type="entry name" value="Homeodomain-like_sf"/>
</dbReference>
<sequence length="338" mass="37346">MDYVPVGRYKELMTDAHFQPVPLSDPLGEVLHMLHLTGTLYCRAEMTAPWGLVMPRLIDSMMFVIVTSGRCWLRLPGQEPVPLQQGTMVLLPHGNNYDLLSAPDAVPTPLFDIPVNKVSDRYEIMQHGGGGEMTRATAGVVQFDHVAAKRLVALLPDMLRIDAWEDEIGSWLQSTLSLIAREASAMRPGGETVMTRLADIMVIQAIRTWLDRAPEANLGWLAALRDRQLGRTLALMHRQPDHDWSVADLASEAGMSRSAFSARFTELVGQPAMQYLAQWRLHLARAQLLETREPVGSVASRAGYQSEAAFGRAFKQFFGIPPGGVRKLAAPQAIQSAL</sequence>
<feature type="domain" description="HTH araC/xylS-type" evidence="5">
    <location>
        <begin position="230"/>
        <end position="328"/>
    </location>
</feature>
<dbReference type="SUPFAM" id="SSF46689">
    <property type="entry name" value="Homeodomain-like"/>
    <property type="match status" value="2"/>
</dbReference>
<dbReference type="PROSITE" id="PS00041">
    <property type="entry name" value="HTH_ARAC_FAMILY_1"/>
    <property type="match status" value="1"/>
</dbReference>